<evidence type="ECO:0000313" key="2">
    <source>
        <dbReference type="EMBL" id="BBY47275.1"/>
    </source>
</evidence>
<dbReference type="KEGG" id="marz:MARA_07430"/>
<evidence type="ECO:0000313" key="3">
    <source>
        <dbReference type="Proteomes" id="UP000467428"/>
    </source>
</evidence>
<proteinExistence type="predicted"/>
<geneLocation type="plasmid" evidence="3">
    <name>pjcm18538 dna</name>
</geneLocation>
<name>A0A7I7RU56_9MYCO</name>
<evidence type="ECO:0000256" key="1">
    <source>
        <dbReference type="SAM" id="MobiDB-lite"/>
    </source>
</evidence>
<organism evidence="2 3">
    <name type="scientific">Mycolicibacterium arabiense</name>
    <dbReference type="NCBI Taxonomy" id="1286181"/>
    <lineage>
        <taxon>Bacteria</taxon>
        <taxon>Bacillati</taxon>
        <taxon>Actinomycetota</taxon>
        <taxon>Actinomycetes</taxon>
        <taxon>Mycobacteriales</taxon>
        <taxon>Mycobacteriaceae</taxon>
        <taxon>Mycolicibacterium</taxon>
    </lineage>
</organism>
<gene>
    <name evidence="2" type="ORF">MARA_07430</name>
</gene>
<accession>A0A7I7RU56</accession>
<feature type="region of interest" description="Disordered" evidence="1">
    <location>
        <begin position="74"/>
        <end position="104"/>
    </location>
</feature>
<dbReference type="Proteomes" id="UP000467428">
    <property type="component" value="Chromosome"/>
</dbReference>
<protein>
    <submittedName>
        <fullName evidence="2">Uncharacterized protein</fullName>
    </submittedName>
</protein>
<reference evidence="2 3" key="1">
    <citation type="journal article" date="2019" name="Emerg. Microbes Infect.">
        <title>Comprehensive subspecies identification of 175 nontuberculous mycobacteria species based on 7547 genomic profiles.</title>
        <authorList>
            <person name="Matsumoto Y."/>
            <person name="Kinjo T."/>
            <person name="Motooka D."/>
            <person name="Nabeya D."/>
            <person name="Jung N."/>
            <person name="Uechi K."/>
            <person name="Horii T."/>
            <person name="Iida T."/>
            <person name="Fujita J."/>
            <person name="Nakamura S."/>
        </authorList>
    </citation>
    <scope>NUCLEOTIDE SEQUENCE [LARGE SCALE GENOMIC DNA]</scope>
    <source>
        <strain evidence="2 3">JCM 18538</strain>
    </source>
</reference>
<keyword evidence="3" id="KW-1185">Reference proteome</keyword>
<dbReference type="EMBL" id="AP022593">
    <property type="protein sequence ID" value="BBY47275.1"/>
    <property type="molecule type" value="Genomic_DNA"/>
</dbReference>
<dbReference type="AlphaFoldDB" id="A0A7I7RU56"/>
<sequence>MIIAPAPNATANAPTRPTYVLTLTAESFSPLLRGNDSQRIGARFPRLTPPPASVDYCTLRTDYCTLPLPSPATANPSHGARCQMSSISPPKPARPVTPALMLAR</sequence>